<organism evidence="1 2">
    <name type="scientific">Clostridium formicaceticum</name>
    <dbReference type="NCBI Taxonomy" id="1497"/>
    <lineage>
        <taxon>Bacteria</taxon>
        <taxon>Bacillati</taxon>
        <taxon>Bacillota</taxon>
        <taxon>Clostridia</taxon>
        <taxon>Eubacteriales</taxon>
        <taxon>Clostridiaceae</taxon>
        <taxon>Clostridium</taxon>
    </lineage>
</organism>
<sequence>MIRIFQINKIIKLTFSFKASDGSLCYLKNCRKFFKIFLDSPVRGEYILKLLHGLLIMDILTVTIQENHILMAFGIRKMKMTG</sequence>
<evidence type="ECO:0000313" key="1">
    <source>
        <dbReference type="EMBL" id="AOY77023.1"/>
    </source>
</evidence>
<dbReference type="Proteomes" id="UP000177894">
    <property type="component" value="Chromosome"/>
</dbReference>
<protein>
    <submittedName>
        <fullName evidence="1">Uncharacterized protein</fullName>
    </submittedName>
</protein>
<dbReference type="EMBL" id="CP017603">
    <property type="protein sequence ID" value="AOY77023.1"/>
    <property type="molecule type" value="Genomic_DNA"/>
</dbReference>
<proteinExistence type="predicted"/>
<name>A0ABM6EV90_9CLOT</name>
<keyword evidence="2" id="KW-1185">Reference proteome</keyword>
<gene>
    <name evidence="1" type="ORF">BJL90_14880</name>
</gene>
<reference evidence="1 2" key="1">
    <citation type="submission" date="2016-10" db="EMBL/GenBank/DDBJ databases">
        <title>Complete Genome Sequence of Acetogen Clostridium formicoaceticum ATCC 27076.</title>
        <authorList>
            <person name="Bao T."/>
            <person name="Cheng C."/>
            <person name="Zhao J."/>
            <person name="Yang S.-T."/>
            <person name="Wang J."/>
            <person name="Wang M."/>
        </authorList>
    </citation>
    <scope>NUCLEOTIDE SEQUENCE [LARGE SCALE GENOMIC DNA]</scope>
    <source>
        <strain evidence="1 2">ATCC 27076</strain>
    </source>
</reference>
<accession>A0ABM6EV90</accession>
<evidence type="ECO:0000313" key="2">
    <source>
        <dbReference type="Proteomes" id="UP000177894"/>
    </source>
</evidence>